<evidence type="ECO:0000256" key="2">
    <source>
        <dbReference type="ARBA" id="ARBA00008814"/>
    </source>
</evidence>
<dbReference type="RefSeq" id="WP_273052911.1">
    <property type="nucleotide sequence ID" value="NZ_DAITTW010000038.1"/>
</dbReference>
<feature type="region of interest" description="Disordered" evidence="5">
    <location>
        <begin position="36"/>
        <end position="55"/>
    </location>
</feature>
<dbReference type="PANTHER" id="PTHR30532">
    <property type="entry name" value="IRON III DICITRATE-BINDING PERIPLASMIC PROTEIN"/>
    <property type="match status" value="1"/>
</dbReference>
<dbReference type="Pfam" id="PF01497">
    <property type="entry name" value="Peripla_BP_2"/>
    <property type="match status" value="1"/>
</dbReference>
<comment type="similarity">
    <text evidence="2">Belongs to the bacterial solute-binding protein 8 family.</text>
</comment>
<dbReference type="GO" id="GO:0030288">
    <property type="term" value="C:outer membrane-bounded periplasmic space"/>
    <property type="evidence" value="ECO:0007669"/>
    <property type="project" value="TreeGrafter"/>
</dbReference>
<name>A0A3D4T2A4_9CORY</name>
<comment type="subcellular location">
    <subcellularLocation>
        <location evidence="1">Cell envelope</location>
    </subcellularLocation>
</comment>
<feature type="region of interest" description="Disordered" evidence="5">
    <location>
        <begin position="107"/>
        <end position="126"/>
    </location>
</feature>
<dbReference type="PANTHER" id="PTHR30532:SF24">
    <property type="entry name" value="FERRIC ENTEROBACTIN-BINDING PERIPLASMIC PROTEIN FEPB"/>
    <property type="match status" value="1"/>
</dbReference>
<evidence type="ECO:0000256" key="3">
    <source>
        <dbReference type="ARBA" id="ARBA00022448"/>
    </source>
</evidence>
<feature type="chain" id="PRO_5038567190" evidence="6">
    <location>
        <begin position="32"/>
        <end position="340"/>
    </location>
</feature>
<evidence type="ECO:0000259" key="7">
    <source>
        <dbReference type="PROSITE" id="PS50983"/>
    </source>
</evidence>
<feature type="domain" description="Fe/B12 periplasmic-binding" evidence="7">
    <location>
        <begin position="73"/>
        <end position="337"/>
    </location>
</feature>
<dbReference type="GO" id="GO:1901678">
    <property type="term" value="P:iron coordination entity transport"/>
    <property type="evidence" value="ECO:0007669"/>
    <property type="project" value="UniProtKB-ARBA"/>
</dbReference>
<evidence type="ECO:0000256" key="1">
    <source>
        <dbReference type="ARBA" id="ARBA00004196"/>
    </source>
</evidence>
<keyword evidence="4 6" id="KW-0732">Signal</keyword>
<organism evidence="8 9">
    <name type="scientific">Corynebacterium nuruki</name>
    <dbReference type="NCBI Taxonomy" id="1032851"/>
    <lineage>
        <taxon>Bacteria</taxon>
        <taxon>Bacillati</taxon>
        <taxon>Actinomycetota</taxon>
        <taxon>Actinomycetes</taxon>
        <taxon>Mycobacteriales</taxon>
        <taxon>Corynebacteriaceae</taxon>
        <taxon>Corynebacterium</taxon>
    </lineage>
</organism>
<accession>A0A3D4T2A4</accession>
<dbReference type="InterPro" id="IPR051313">
    <property type="entry name" value="Bact_iron-sidero_bind"/>
</dbReference>
<evidence type="ECO:0000256" key="4">
    <source>
        <dbReference type="ARBA" id="ARBA00022729"/>
    </source>
</evidence>
<dbReference type="STRING" id="863239.GCA_000213935_01084"/>
<evidence type="ECO:0000256" key="5">
    <source>
        <dbReference type="SAM" id="MobiDB-lite"/>
    </source>
</evidence>
<dbReference type="Proteomes" id="UP000261739">
    <property type="component" value="Unassembled WGS sequence"/>
</dbReference>
<evidence type="ECO:0000256" key="6">
    <source>
        <dbReference type="SAM" id="SignalP"/>
    </source>
</evidence>
<feature type="signal peptide" evidence="6">
    <location>
        <begin position="1"/>
        <end position="31"/>
    </location>
</feature>
<dbReference type="AlphaFoldDB" id="A0A3D4T2A4"/>
<reference evidence="8 9" key="1">
    <citation type="journal article" date="2018" name="Nat. Biotechnol.">
        <title>A standardized bacterial taxonomy based on genome phylogeny substantially revises the tree of life.</title>
        <authorList>
            <person name="Parks D.H."/>
            <person name="Chuvochina M."/>
            <person name="Waite D.W."/>
            <person name="Rinke C."/>
            <person name="Skarshewski A."/>
            <person name="Chaumeil P.A."/>
            <person name="Hugenholtz P."/>
        </authorList>
    </citation>
    <scope>NUCLEOTIDE SEQUENCE [LARGE SCALE GENOMIC DNA]</scope>
    <source>
        <strain evidence="8">UBA11247</strain>
    </source>
</reference>
<gene>
    <name evidence="8" type="ORF">DIW82_11925</name>
</gene>
<proteinExistence type="inferred from homology"/>
<feature type="compositionally biased region" description="Low complexity" evidence="5">
    <location>
        <begin position="42"/>
        <end position="54"/>
    </location>
</feature>
<dbReference type="Gene3D" id="3.40.50.1980">
    <property type="entry name" value="Nitrogenase molybdenum iron protein domain"/>
    <property type="match status" value="2"/>
</dbReference>
<protein>
    <submittedName>
        <fullName evidence="8">Iron ABC transporter substrate-binding protein</fullName>
    </submittedName>
</protein>
<dbReference type="EMBL" id="DQID01000306">
    <property type="protein sequence ID" value="HCT15455.1"/>
    <property type="molecule type" value="Genomic_DNA"/>
</dbReference>
<sequence>MISTPISPTRRAVTRATTVLAALSLTGGLLTACGDSDDSADNDSNSSSTGAAATPVSVTHAMGTTEIPADPDKIVSFSSAFTDAFSALGDPVNVEFRSDYYHGAAPWENGDSGEVVSSPTAGTPDVEKIAQQDPDVIFAGYVPDKATYDRLNQIAPTVATVGGSTQTDDWREATTIAGEVLGKKDEAEKLVADADKAISDTTAKYPALKGATGAFGQISDRGLAVVTGDKDPANRFLTDLGIVIPDNIRAASQDGARAFISEENTDLLNTDMLFMWPVGVPASDVPAKVKGWQDLTAVKDGTAFLADDEAARALGTPTILAVRWALDKLDPTFSALQDAK</sequence>
<dbReference type="InterPro" id="IPR002491">
    <property type="entry name" value="ABC_transptr_periplasmic_BD"/>
</dbReference>
<dbReference type="PROSITE" id="PS50983">
    <property type="entry name" value="FE_B12_PBP"/>
    <property type="match status" value="1"/>
</dbReference>
<keyword evidence="3" id="KW-0813">Transport</keyword>
<comment type="caution">
    <text evidence="8">The sequence shown here is derived from an EMBL/GenBank/DDBJ whole genome shotgun (WGS) entry which is preliminary data.</text>
</comment>
<evidence type="ECO:0000313" key="8">
    <source>
        <dbReference type="EMBL" id="HCT15455.1"/>
    </source>
</evidence>
<evidence type="ECO:0000313" key="9">
    <source>
        <dbReference type="Proteomes" id="UP000261739"/>
    </source>
</evidence>
<dbReference type="SUPFAM" id="SSF53807">
    <property type="entry name" value="Helical backbone' metal receptor"/>
    <property type="match status" value="1"/>
</dbReference>